<dbReference type="Proteomes" id="UP001570511">
    <property type="component" value="Unassembled WGS sequence"/>
</dbReference>
<keyword evidence="2" id="KW-1133">Transmembrane helix</keyword>
<feature type="transmembrane region" description="Helical" evidence="2">
    <location>
        <begin position="39"/>
        <end position="59"/>
    </location>
</feature>
<sequence>MAQEYASGGQLPDDVEVEGALAGDGGSAHGDSSSRLEQFGLGVAASIMLGGVVGVAAASALEGSAVALIVAIGLGFLFSPLVGLLTLRRAE</sequence>
<keyword evidence="2" id="KW-0812">Transmembrane</keyword>
<gene>
    <name evidence="4" type="ORF">OS889_11125</name>
</gene>
<reference evidence="4 5" key="1">
    <citation type="submission" date="2024-08" db="EMBL/GenBank/DDBJ databases">
        <title>Halobellus sp. MBLA0158 whole genome sequence.</title>
        <authorList>
            <person name="Hwang C.Y."/>
            <person name="Cho E.-S."/>
            <person name="Seo M.-J."/>
        </authorList>
    </citation>
    <scope>NUCLEOTIDE SEQUENCE [LARGE SCALE GENOMIC DNA]</scope>
    <source>
        <strain evidence="4 5">MBLA0158</strain>
    </source>
</reference>
<keyword evidence="2" id="KW-0472">Membrane</keyword>
<evidence type="ECO:0000313" key="5">
    <source>
        <dbReference type="Proteomes" id="UP001570511"/>
    </source>
</evidence>
<proteinExistence type="predicted"/>
<organism evidence="4 5">
    <name type="scientific">Halobellus rubicundus</name>
    <dbReference type="NCBI Taxonomy" id="2996466"/>
    <lineage>
        <taxon>Archaea</taxon>
        <taxon>Methanobacteriati</taxon>
        <taxon>Methanobacteriota</taxon>
        <taxon>Stenosarchaea group</taxon>
        <taxon>Halobacteria</taxon>
        <taxon>Halobacteriales</taxon>
        <taxon>Haloferacaceae</taxon>
        <taxon>Halobellus</taxon>
    </lineage>
</organism>
<feature type="domain" description="Glycine zipper-like" evidence="3">
    <location>
        <begin position="32"/>
        <end position="88"/>
    </location>
</feature>
<feature type="region of interest" description="Disordered" evidence="1">
    <location>
        <begin position="1"/>
        <end position="33"/>
    </location>
</feature>
<evidence type="ECO:0000313" key="4">
    <source>
        <dbReference type="EMBL" id="MFA1611552.1"/>
    </source>
</evidence>
<dbReference type="AlphaFoldDB" id="A0ABD5MCA9"/>
<feature type="transmembrane region" description="Helical" evidence="2">
    <location>
        <begin position="65"/>
        <end position="87"/>
    </location>
</feature>
<dbReference type="RefSeq" id="WP_372389864.1">
    <property type="nucleotide sequence ID" value="NZ_JBGNYA010000001.1"/>
</dbReference>
<dbReference type="EMBL" id="JBGNYA010000001">
    <property type="protein sequence ID" value="MFA1611552.1"/>
    <property type="molecule type" value="Genomic_DNA"/>
</dbReference>
<evidence type="ECO:0000256" key="2">
    <source>
        <dbReference type="SAM" id="Phobius"/>
    </source>
</evidence>
<dbReference type="Pfam" id="PF26273">
    <property type="entry name" value="Gly_zipper"/>
    <property type="match status" value="1"/>
</dbReference>
<protein>
    <recommendedName>
        <fullName evidence="3">Glycine zipper-like domain-containing protein</fullName>
    </recommendedName>
</protein>
<accession>A0ABD5MCA9</accession>
<keyword evidence="5" id="KW-1185">Reference proteome</keyword>
<dbReference type="InterPro" id="IPR058598">
    <property type="entry name" value="Gly_zipper-like_dom"/>
</dbReference>
<name>A0ABD5MCA9_9EURY</name>
<evidence type="ECO:0000259" key="3">
    <source>
        <dbReference type="Pfam" id="PF26273"/>
    </source>
</evidence>
<evidence type="ECO:0000256" key="1">
    <source>
        <dbReference type="SAM" id="MobiDB-lite"/>
    </source>
</evidence>
<comment type="caution">
    <text evidence="4">The sequence shown here is derived from an EMBL/GenBank/DDBJ whole genome shotgun (WGS) entry which is preliminary data.</text>
</comment>